<dbReference type="EMBL" id="JAATJH010000008">
    <property type="protein sequence ID" value="NJC28042.1"/>
    <property type="molecule type" value="Genomic_DNA"/>
</dbReference>
<dbReference type="Gene3D" id="3.40.50.740">
    <property type="match status" value="1"/>
</dbReference>
<dbReference type="InterPro" id="IPR050612">
    <property type="entry name" value="Prok_Mopterin_Oxidored"/>
</dbReference>
<dbReference type="Pfam" id="PF04879">
    <property type="entry name" value="Molybdop_Fe4S4"/>
    <property type="match status" value="1"/>
</dbReference>
<keyword evidence="4" id="KW-0411">Iron-sulfur</keyword>
<evidence type="ECO:0000313" key="7">
    <source>
        <dbReference type="Proteomes" id="UP000770785"/>
    </source>
</evidence>
<evidence type="ECO:0000313" key="6">
    <source>
        <dbReference type="EMBL" id="NJC28042.1"/>
    </source>
</evidence>
<sequence>MLHHRVCNLCEAMCGLEIEHDGTRVLKVSGDKQDPFSKGFICPKGARIAELHEDPSRLKKPLRKLPDGTWEEIGWSEALAYAGEKLNAVRKTHGLDAVGLYLGNPTVHNYGIMAYTSDLRRALKSKNNFSATSVDQLPHHFIAHQFFGHSLRLPIPDIDRTDYMVIMGANPSASNGSLMSTGGVTPKLDAIRKRGGKVVVIDPRRTETARRADEHLFIRPATDVYFLLALLHEIDRNGWVNTAHLTDHVTGLEELRKLSRDFSPDRVATHCGVAAADIRRIAREYATTERAVLYGRMGLSTQAHGTLCNWLLVAINLVTGHLDRAGGAMFTTPAVDLIKSKKPRNTYGRWRSRVRGLPEAEGELPVAALAEEIMTPGDGQIRAMIIHAGNPVLSSPNGKQLDGAFADLDFMVCIDVFLNETTRHADLILPPAAFLEVDHYDFVFNHLATSNNAKYSPALFSPEPGQWYDWQIAKALVKELAPLSGFKPGRLFGWSTPRRLLNLGLLNSSYGKFSGLGKLFSGLSLAKLQRNPHGIHLGPLKPRLPAALLTKDKQINLVPDWVPEALAPLREALATTDSQVRDPNEFLLVGRRHLRSNNSWMHNAPGLAKGKNRCTVMISEADASRLDLANAQEVTVTSRTGSIHLPAEVTDEMMPGVISIPHGFGHDRKGTKLPVAEANPGVSVNDITDETLLDPITGNAAFSGQVVRLVARV</sequence>
<dbReference type="PANTHER" id="PTHR43742">
    <property type="entry name" value="TRIMETHYLAMINE-N-OXIDE REDUCTASE"/>
    <property type="match status" value="1"/>
</dbReference>
<evidence type="ECO:0000256" key="1">
    <source>
        <dbReference type="ARBA" id="ARBA00010312"/>
    </source>
</evidence>
<name>A0ABX0XFR2_9BACT</name>
<dbReference type="Gene3D" id="2.20.25.90">
    <property type="entry name" value="ADC-like domains"/>
    <property type="match status" value="1"/>
</dbReference>
<evidence type="ECO:0000259" key="5">
    <source>
        <dbReference type="PROSITE" id="PS51669"/>
    </source>
</evidence>
<dbReference type="InterPro" id="IPR006657">
    <property type="entry name" value="MoPterin_dinucl-bd_dom"/>
</dbReference>
<dbReference type="InterPro" id="IPR006656">
    <property type="entry name" value="Mopterin_OxRdtase"/>
</dbReference>
<proteinExistence type="inferred from homology"/>
<dbReference type="PANTHER" id="PTHR43742:SF2">
    <property type="entry name" value="ASSIMILATORY NITRATE REDUCTASE CATALYTIC SUBUNIT"/>
    <property type="match status" value="1"/>
</dbReference>
<dbReference type="Gene3D" id="2.40.40.20">
    <property type="match status" value="1"/>
</dbReference>
<dbReference type="RefSeq" id="WP_168039714.1">
    <property type="nucleotide sequence ID" value="NZ_JAATJH010000008.1"/>
</dbReference>
<protein>
    <submittedName>
        <fullName evidence="6">Anaerobic selenocysteine-containing dehydrogenase</fullName>
    </submittedName>
</protein>
<gene>
    <name evidence="6" type="ORF">GGR27_003561</name>
</gene>
<keyword evidence="2" id="KW-0479">Metal-binding</keyword>
<dbReference type="InterPro" id="IPR009010">
    <property type="entry name" value="Asp_de-COase-like_dom_sf"/>
</dbReference>
<keyword evidence="7" id="KW-1185">Reference proteome</keyword>
<reference evidence="6 7" key="1">
    <citation type="submission" date="2020-03" db="EMBL/GenBank/DDBJ databases">
        <title>Genomic Encyclopedia of Type Strains, Phase IV (KMG-IV): sequencing the most valuable type-strain genomes for metagenomic binning, comparative biology and taxonomic classification.</title>
        <authorList>
            <person name="Goeker M."/>
        </authorList>
    </citation>
    <scope>NUCLEOTIDE SEQUENCE [LARGE SCALE GENOMIC DNA]</scope>
    <source>
        <strain evidence="6 7">DSM 105096</strain>
    </source>
</reference>
<evidence type="ECO:0000256" key="4">
    <source>
        <dbReference type="ARBA" id="ARBA00023014"/>
    </source>
</evidence>
<organism evidence="6 7">
    <name type="scientific">Neolewinella antarctica</name>
    <dbReference type="NCBI Taxonomy" id="442734"/>
    <lineage>
        <taxon>Bacteria</taxon>
        <taxon>Pseudomonadati</taxon>
        <taxon>Bacteroidota</taxon>
        <taxon>Saprospiria</taxon>
        <taxon>Saprospirales</taxon>
        <taxon>Lewinellaceae</taxon>
        <taxon>Neolewinella</taxon>
    </lineage>
</organism>
<comment type="caution">
    <text evidence="6">The sequence shown here is derived from an EMBL/GenBank/DDBJ whole genome shotgun (WGS) entry which is preliminary data.</text>
</comment>
<feature type="domain" description="4Fe-4S Mo/W bis-MGD-type" evidence="5">
    <location>
        <begin position="1"/>
        <end position="56"/>
    </location>
</feature>
<comment type="similarity">
    <text evidence="1">Belongs to the prokaryotic molybdopterin-containing oxidoreductase family.</text>
</comment>
<dbReference type="Pfam" id="PF01568">
    <property type="entry name" value="Molydop_binding"/>
    <property type="match status" value="1"/>
</dbReference>
<keyword evidence="3" id="KW-0408">Iron</keyword>
<dbReference type="SUPFAM" id="SSF50692">
    <property type="entry name" value="ADC-like"/>
    <property type="match status" value="1"/>
</dbReference>
<dbReference type="CDD" id="cd02782">
    <property type="entry name" value="MopB_CT_1"/>
    <property type="match status" value="1"/>
</dbReference>
<dbReference type="SUPFAM" id="SSF53706">
    <property type="entry name" value="Formate dehydrogenase/DMSO reductase, domains 1-3"/>
    <property type="match status" value="1"/>
</dbReference>
<dbReference type="InterPro" id="IPR006963">
    <property type="entry name" value="Mopterin_OxRdtase_4Fe-4S_dom"/>
</dbReference>
<dbReference type="PROSITE" id="PS51669">
    <property type="entry name" value="4FE4S_MOW_BIS_MGD"/>
    <property type="match status" value="1"/>
</dbReference>
<accession>A0ABX0XFR2</accession>
<dbReference type="SMART" id="SM00926">
    <property type="entry name" value="Molybdop_Fe4S4"/>
    <property type="match status" value="1"/>
</dbReference>
<evidence type="ECO:0000256" key="3">
    <source>
        <dbReference type="ARBA" id="ARBA00023004"/>
    </source>
</evidence>
<dbReference type="Gene3D" id="3.40.228.10">
    <property type="entry name" value="Dimethylsulfoxide Reductase, domain 2"/>
    <property type="match status" value="1"/>
</dbReference>
<dbReference type="Proteomes" id="UP000770785">
    <property type="component" value="Unassembled WGS sequence"/>
</dbReference>
<dbReference type="Pfam" id="PF00384">
    <property type="entry name" value="Molybdopterin"/>
    <property type="match status" value="1"/>
</dbReference>
<evidence type="ECO:0000256" key="2">
    <source>
        <dbReference type="ARBA" id="ARBA00022723"/>
    </source>
</evidence>